<dbReference type="OrthoDB" id="765358at2"/>
<proteinExistence type="predicted"/>
<evidence type="ECO:0000256" key="1">
    <source>
        <dbReference type="SAM" id="Phobius"/>
    </source>
</evidence>
<accession>A0A4R6IGQ6</accession>
<keyword evidence="1" id="KW-0472">Membrane</keyword>
<dbReference type="AlphaFoldDB" id="A0A4R6IGQ6"/>
<evidence type="ECO:0000313" key="3">
    <source>
        <dbReference type="Proteomes" id="UP000295499"/>
    </source>
</evidence>
<keyword evidence="1" id="KW-0812">Transmembrane</keyword>
<reference evidence="2 3" key="1">
    <citation type="submission" date="2019-03" db="EMBL/GenBank/DDBJ databases">
        <title>Genomic Encyclopedia of Archaeal and Bacterial Type Strains, Phase II (KMG-II): from individual species to whole genera.</title>
        <authorList>
            <person name="Goeker M."/>
        </authorList>
    </citation>
    <scope>NUCLEOTIDE SEQUENCE [LARGE SCALE GENOMIC DNA]</scope>
    <source>
        <strain evidence="2 3">DSM 19034</strain>
    </source>
</reference>
<dbReference type="Proteomes" id="UP000295499">
    <property type="component" value="Unassembled WGS sequence"/>
</dbReference>
<evidence type="ECO:0008006" key="4">
    <source>
        <dbReference type="Google" id="ProtNLM"/>
    </source>
</evidence>
<feature type="transmembrane region" description="Helical" evidence="1">
    <location>
        <begin position="6"/>
        <end position="26"/>
    </location>
</feature>
<dbReference type="EMBL" id="SNWM01000004">
    <property type="protein sequence ID" value="TDO20928.1"/>
    <property type="molecule type" value="Genomic_DNA"/>
</dbReference>
<keyword evidence="3" id="KW-1185">Reference proteome</keyword>
<comment type="caution">
    <text evidence="2">The sequence shown here is derived from an EMBL/GenBank/DDBJ whole genome shotgun (WGS) entry which is preliminary data.</text>
</comment>
<organism evidence="2 3">
    <name type="scientific">Pedobacter duraquae</name>
    <dbReference type="NCBI Taxonomy" id="425511"/>
    <lineage>
        <taxon>Bacteria</taxon>
        <taxon>Pseudomonadati</taxon>
        <taxon>Bacteroidota</taxon>
        <taxon>Sphingobacteriia</taxon>
        <taxon>Sphingobacteriales</taxon>
        <taxon>Sphingobacteriaceae</taxon>
        <taxon>Pedobacter</taxon>
    </lineage>
</organism>
<gene>
    <name evidence="2" type="ORF">CLV32_3564</name>
</gene>
<sequence>MGNNVITWLGAIFITISVIYTGCSYFEKDADEDNTAGYVAAKAVVDFKLPARVSRYGAKPPRYNITIITASGEKITRFDLELAGDPKVKDTVTVYYDPKNPETSKVKSKL</sequence>
<dbReference type="RefSeq" id="WP_133557826.1">
    <property type="nucleotide sequence ID" value="NZ_SNWM01000004.1"/>
</dbReference>
<name>A0A4R6IGQ6_9SPHI</name>
<protein>
    <recommendedName>
        <fullName evidence="4">DUF3592 domain-containing protein</fullName>
    </recommendedName>
</protein>
<evidence type="ECO:0000313" key="2">
    <source>
        <dbReference type="EMBL" id="TDO20928.1"/>
    </source>
</evidence>
<keyword evidence="1" id="KW-1133">Transmembrane helix</keyword>